<accession>X1PXL3</accession>
<feature type="non-terminal residue" evidence="1">
    <location>
        <position position="1"/>
    </location>
</feature>
<reference evidence="1" key="1">
    <citation type="journal article" date="2014" name="Front. Microbiol.">
        <title>High frequency of phylogenetically diverse reductive dehalogenase-homologous genes in deep subseafloor sedimentary metagenomes.</title>
        <authorList>
            <person name="Kawai M."/>
            <person name="Futagami T."/>
            <person name="Toyoda A."/>
            <person name="Takaki Y."/>
            <person name="Nishi S."/>
            <person name="Hori S."/>
            <person name="Arai W."/>
            <person name="Tsubouchi T."/>
            <person name="Morono Y."/>
            <person name="Uchiyama I."/>
            <person name="Ito T."/>
            <person name="Fujiyama A."/>
            <person name="Inagaki F."/>
            <person name="Takami H."/>
        </authorList>
    </citation>
    <scope>NUCLEOTIDE SEQUENCE</scope>
    <source>
        <strain evidence="1">Expedition CK06-06</strain>
    </source>
</reference>
<organism evidence="1">
    <name type="scientific">marine sediment metagenome</name>
    <dbReference type="NCBI Taxonomy" id="412755"/>
    <lineage>
        <taxon>unclassified sequences</taxon>
        <taxon>metagenomes</taxon>
        <taxon>ecological metagenomes</taxon>
    </lineage>
</organism>
<proteinExistence type="predicted"/>
<name>X1PXL3_9ZZZZ</name>
<dbReference type="EMBL" id="BARV01027298">
    <property type="protein sequence ID" value="GAI35694.1"/>
    <property type="molecule type" value="Genomic_DNA"/>
</dbReference>
<dbReference type="AlphaFoldDB" id="X1PXL3"/>
<gene>
    <name evidence="1" type="ORF">S06H3_43947</name>
</gene>
<protein>
    <submittedName>
        <fullName evidence="1">Uncharacterized protein</fullName>
    </submittedName>
</protein>
<evidence type="ECO:0000313" key="1">
    <source>
        <dbReference type="EMBL" id="GAI35694.1"/>
    </source>
</evidence>
<sequence length="79" mass="9191">GMREEKETREALKDKEGILAEPSMEYHKGEARPYAEKMSQRPLLCQEGFCYRCQVWIDFKQAQGEADKEDSEASYLNRG</sequence>
<comment type="caution">
    <text evidence="1">The sequence shown here is derived from an EMBL/GenBank/DDBJ whole genome shotgun (WGS) entry which is preliminary data.</text>
</comment>